<keyword evidence="2" id="KW-1185">Reference proteome</keyword>
<accession>A0A8U0HTF8</accession>
<dbReference type="Proteomes" id="UP000830729">
    <property type="component" value="Chromosome"/>
</dbReference>
<dbReference type="KEGG" id="halx:M0R89_16755"/>
<sequence length="202" mass="21495">MNRPALHATLALLFVFAGCTAPTATRLDTDSGRATANYVFNNHYDEAFEVTVYVVELPPNQSTVPVTFTLQNGTTRTFDGAGGPPIPGWAIVNATAVEPADGAITTATHRVPARSTLRLSIRNVEEDAATIEVVSTGQSSPRLEHLGIDNSGFCTRASAEIITFAPDRSQSVACGETTDASFPDSVVRHEVAVEDENSEESE</sequence>
<reference evidence="1 2" key="1">
    <citation type="submission" date="2022-04" db="EMBL/GenBank/DDBJ databases">
        <title>Diverse halophilic archaea isolated from saline environments.</title>
        <authorList>
            <person name="Cui H.-L."/>
        </authorList>
    </citation>
    <scope>NUCLEOTIDE SEQUENCE [LARGE SCALE GENOMIC DNA]</scope>
    <source>
        <strain evidence="1 2">XZYJT49</strain>
    </source>
</reference>
<evidence type="ECO:0000313" key="1">
    <source>
        <dbReference type="EMBL" id="UPV74177.1"/>
    </source>
</evidence>
<organism evidence="1 2">
    <name type="scientific">Halorussus limi</name>
    <dbReference type="NCBI Taxonomy" id="2938695"/>
    <lineage>
        <taxon>Archaea</taxon>
        <taxon>Methanobacteriati</taxon>
        <taxon>Methanobacteriota</taxon>
        <taxon>Stenosarchaea group</taxon>
        <taxon>Halobacteria</taxon>
        <taxon>Halobacteriales</taxon>
        <taxon>Haladaptataceae</taxon>
        <taxon>Halorussus</taxon>
    </lineage>
</organism>
<dbReference type="AlphaFoldDB" id="A0A8U0HTF8"/>
<gene>
    <name evidence="1" type="ORF">M0R89_16755</name>
</gene>
<proteinExistence type="predicted"/>
<dbReference type="EMBL" id="CP096659">
    <property type="protein sequence ID" value="UPV74177.1"/>
    <property type="molecule type" value="Genomic_DNA"/>
</dbReference>
<evidence type="ECO:0000313" key="2">
    <source>
        <dbReference type="Proteomes" id="UP000830729"/>
    </source>
</evidence>
<dbReference type="PROSITE" id="PS51257">
    <property type="entry name" value="PROKAR_LIPOPROTEIN"/>
    <property type="match status" value="1"/>
</dbReference>
<protein>
    <submittedName>
        <fullName evidence="1">Uncharacterized protein</fullName>
    </submittedName>
</protein>
<name>A0A8U0HTF8_9EURY</name>
<dbReference type="GeneID" id="72186884"/>
<dbReference type="RefSeq" id="WP_248650224.1">
    <property type="nucleotide sequence ID" value="NZ_CP096659.1"/>
</dbReference>